<feature type="transmembrane region" description="Helical" evidence="1">
    <location>
        <begin position="49"/>
        <end position="70"/>
    </location>
</feature>
<keyword evidence="1" id="KW-0472">Membrane</keyword>
<evidence type="ECO:0000313" key="2">
    <source>
        <dbReference type="EMBL" id="SUA77588.1"/>
    </source>
</evidence>
<name>A0A378YL96_9NOCA</name>
<accession>A0A378YL96</accession>
<protein>
    <submittedName>
        <fullName evidence="2">Uncharacterized protein</fullName>
    </submittedName>
</protein>
<gene>
    <name evidence="2" type="ORF">NCTC1934_03095</name>
</gene>
<keyword evidence="3" id="KW-1185">Reference proteome</keyword>
<dbReference type="EMBL" id="UGRY01000002">
    <property type="protein sequence ID" value="SUA77588.1"/>
    <property type="molecule type" value="Genomic_DNA"/>
</dbReference>
<organism evidence="2 3">
    <name type="scientific">Nocardia otitidiscaviarum</name>
    <dbReference type="NCBI Taxonomy" id="1823"/>
    <lineage>
        <taxon>Bacteria</taxon>
        <taxon>Bacillati</taxon>
        <taxon>Actinomycetota</taxon>
        <taxon>Actinomycetes</taxon>
        <taxon>Mycobacteriales</taxon>
        <taxon>Nocardiaceae</taxon>
        <taxon>Nocardia</taxon>
    </lineage>
</organism>
<dbReference type="AlphaFoldDB" id="A0A378YL96"/>
<reference evidence="2 3" key="1">
    <citation type="submission" date="2018-06" db="EMBL/GenBank/DDBJ databases">
        <authorList>
            <consortium name="Pathogen Informatics"/>
            <person name="Doyle S."/>
        </authorList>
    </citation>
    <scope>NUCLEOTIDE SEQUENCE [LARGE SCALE GENOMIC DNA]</scope>
    <source>
        <strain evidence="2 3">NCTC1934</strain>
    </source>
</reference>
<proteinExistence type="predicted"/>
<keyword evidence="1" id="KW-0812">Transmembrane</keyword>
<evidence type="ECO:0000256" key="1">
    <source>
        <dbReference type="SAM" id="Phobius"/>
    </source>
</evidence>
<sequence>MGTSSVPPTSAYGWGSGVIDQLSSPPEVTQYQNPEDSPATIVTYQQLDWAIIAVACAAVIALAVLLMVLVSNAEFGAGPPTLPPHPEACQPFCAGGTGY</sequence>
<evidence type="ECO:0000313" key="3">
    <source>
        <dbReference type="Proteomes" id="UP000255467"/>
    </source>
</evidence>
<dbReference type="Proteomes" id="UP000255467">
    <property type="component" value="Unassembled WGS sequence"/>
</dbReference>
<keyword evidence="1" id="KW-1133">Transmembrane helix</keyword>